<keyword evidence="3" id="KW-1185">Reference proteome</keyword>
<name>A0AA38CKC6_TAXCH</name>
<feature type="region of interest" description="Disordered" evidence="1">
    <location>
        <begin position="1"/>
        <end position="55"/>
    </location>
</feature>
<proteinExistence type="predicted"/>
<comment type="caution">
    <text evidence="2">The sequence shown here is derived from an EMBL/GenBank/DDBJ whole genome shotgun (WGS) entry which is preliminary data.</text>
</comment>
<sequence length="55" mass="6272">NLGQLEQIDAKDANQPVRPKWGTSELGQLGQRDVWDADSRRSRKPMKQRHVSSAE</sequence>
<reference evidence="2 3" key="1">
    <citation type="journal article" date="2021" name="Nat. Plants">
        <title>The Taxus genome provides insights into paclitaxel biosynthesis.</title>
        <authorList>
            <person name="Xiong X."/>
            <person name="Gou J."/>
            <person name="Liao Q."/>
            <person name="Li Y."/>
            <person name="Zhou Q."/>
            <person name="Bi G."/>
            <person name="Li C."/>
            <person name="Du R."/>
            <person name="Wang X."/>
            <person name="Sun T."/>
            <person name="Guo L."/>
            <person name="Liang H."/>
            <person name="Lu P."/>
            <person name="Wu Y."/>
            <person name="Zhang Z."/>
            <person name="Ro D.K."/>
            <person name="Shang Y."/>
            <person name="Huang S."/>
            <person name="Yan J."/>
        </authorList>
    </citation>
    <scope>NUCLEOTIDE SEQUENCE [LARGE SCALE GENOMIC DNA]</scope>
    <source>
        <strain evidence="2">Ta-2019</strain>
    </source>
</reference>
<dbReference type="AlphaFoldDB" id="A0AA38CKC6"/>
<protein>
    <submittedName>
        <fullName evidence="2">Uncharacterized protein</fullName>
    </submittedName>
</protein>
<dbReference type="EMBL" id="JAHRHJ020000010">
    <property type="protein sequence ID" value="KAH9297869.1"/>
    <property type="molecule type" value="Genomic_DNA"/>
</dbReference>
<feature type="compositionally biased region" description="Basic residues" evidence="1">
    <location>
        <begin position="41"/>
        <end position="55"/>
    </location>
</feature>
<accession>A0AA38CKC6</accession>
<evidence type="ECO:0000313" key="3">
    <source>
        <dbReference type="Proteomes" id="UP000824469"/>
    </source>
</evidence>
<gene>
    <name evidence="2" type="ORF">KI387_029551</name>
</gene>
<feature type="non-terminal residue" evidence="2">
    <location>
        <position position="1"/>
    </location>
</feature>
<evidence type="ECO:0000313" key="2">
    <source>
        <dbReference type="EMBL" id="KAH9297869.1"/>
    </source>
</evidence>
<evidence type="ECO:0000256" key="1">
    <source>
        <dbReference type="SAM" id="MobiDB-lite"/>
    </source>
</evidence>
<dbReference type="Proteomes" id="UP000824469">
    <property type="component" value="Unassembled WGS sequence"/>
</dbReference>
<organism evidence="2 3">
    <name type="scientific">Taxus chinensis</name>
    <name type="common">Chinese yew</name>
    <name type="synonym">Taxus wallichiana var. chinensis</name>
    <dbReference type="NCBI Taxonomy" id="29808"/>
    <lineage>
        <taxon>Eukaryota</taxon>
        <taxon>Viridiplantae</taxon>
        <taxon>Streptophyta</taxon>
        <taxon>Embryophyta</taxon>
        <taxon>Tracheophyta</taxon>
        <taxon>Spermatophyta</taxon>
        <taxon>Pinopsida</taxon>
        <taxon>Pinidae</taxon>
        <taxon>Conifers II</taxon>
        <taxon>Cupressales</taxon>
        <taxon>Taxaceae</taxon>
        <taxon>Taxus</taxon>
    </lineage>
</organism>